<protein>
    <submittedName>
        <fullName evidence="1">Uncharacterized protein</fullName>
    </submittedName>
</protein>
<gene>
    <name evidence="1" type="ORF">CAL13_09185</name>
</gene>
<keyword evidence="2" id="KW-1185">Reference proteome</keyword>
<name>A0A1W6YZI0_9BORD</name>
<evidence type="ECO:0000313" key="1">
    <source>
        <dbReference type="EMBL" id="ARP86354.1"/>
    </source>
</evidence>
<sequence>MRYFVSYAAHRHGGGGFFGNVIVNSRMMDRWTVAALADAQRIAPGHVLRVVILSYHPLGTMRATDVIGYWLASKIENAFKRLFGMNKPERLSPSKSLKGIGG</sequence>
<dbReference type="Proteomes" id="UP000194139">
    <property type="component" value="Chromosome"/>
</dbReference>
<dbReference type="RefSeq" id="WP_086072165.1">
    <property type="nucleotide sequence ID" value="NZ_CP021109.1"/>
</dbReference>
<reference evidence="1 2" key="1">
    <citation type="submission" date="2017-05" db="EMBL/GenBank/DDBJ databases">
        <title>Complete and WGS of Bordetella genogroups.</title>
        <authorList>
            <person name="Spilker T."/>
            <person name="LiPuma J."/>
        </authorList>
    </citation>
    <scope>NUCLEOTIDE SEQUENCE [LARGE SCALE GENOMIC DNA]</scope>
    <source>
        <strain evidence="1 2">AU17164</strain>
    </source>
</reference>
<evidence type="ECO:0000313" key="2">
    <source>
        <dbReference type="Proteomes" id="UP000194139"/>
    </source>
</evidence>
<proteinExistence type="predicted"/>
<organism evidence="1 2">
    <name type="scientific">Bordetella genomosp. 9</name>
    <dbReference type="NCBI Taxonomy" id="1416803"/>
    <lineage>
        <taxon>Bacteria</taxon>
        <taxon>Pseudomonadati</taxon>
        <taxon>Pseudomonadota</taxon>
        <taxon>Betaproteobacteria</taxon>
        <taxon>Burkholderiales</taxon>
        <taxon>Alcaligenaceae</taxon>
        <taxon>Bordetella</taxon>
    </lineage>
</organism>
<dbReference type="AlphaFoldDB" id="A0A1W6YZI0"/>
<dbReference type="EMBL" id="CP021109">
    <property type="protein sequence ID" value="ARP86354.1"/>
    <property type="molecule type" value="Genomic_DNA"/>
</dbReference>
<accession>A0A1W6YZI0</accession>